<dbReference type="OrthoDB" id="3362851at2759"/>
<organism evidence="2 3">
    <name type="scientific">Tulasnella calospora MUT 4182</name>
    <dbReference type="NCBI Taxonomy" id="1051891"/>
    <lineage>
        <taxon>Eukaryota</taxon>
        <taxon>Fungi</taxon>
        <taxon>Dikarya</taxon>
        <taxon>Basidiomycota</taxon>
        <taxon>Agaricomycotina</taxon>
        <taxon>Agaricomycetes</taxon>
        <taxon>Cantharellales</taxon>
        <taxon>Tulasnellaceae</taxon>
        <taxon>Tulasnella</taxon>
    </lineage>
</organism>
<evidence type="ECO:0000313" key="3">
    <source>
        <dbReference type="Proteomes" id="UP000054248"/>
    </source>
</evidence>
<gene>
    <name evidence="2" type="ORF">M407DRAFT_16992</name>
</gene>
<protein>
    <submittedName>
        <fullName evidence="2">Uncharacterized protein</fullName>
    </submittedName>
</protein>
<dbReference type="AlphaFoldDB" id="A0A0C3QY29"/>
<keyword evidence="3" id="KW-1185">Reference proteome</keyword>
<reference evidence="3" key="2">
    <citation type="submission" date="2015-01" db="EMBL/GenBank/DDBJ databases">
        <title>Evolutionary Origins and Diversification of the Mycorrhizal Mutualists.</title>
        <authorList>
            <consortium name="DOE Joint Genome Institute"/>
            <consortium name="Mycorrhizal Genomics Consortium"/>
            <person name="Kohler A."/>
            <person name="Kuo A."/>
            <person name="Nagy L.G."/>
            <person name="Floudas D."/>
            <person name="Copeland A."/>
            <person name="Barry K.W."/>
            <person name="Cichocki N."/>
            <person name="Veneault-Fourrey C."/>
            <person name="LaButti K."/>
            <person name="Lindquist E.A."/>
            <person name="Lipzen A."/>
            <person name="Lundell T."/>
            <person name="Morin E."/>
            <person name="Murat C."/>
            <person name="Riley R."/>
            <person name="Ohm R."/>
            <person name="Sun H."/>
            <person name="Tunlid A."/>
            <person name="Henrissat B."/>
            <person name="Grigoriev I.V."/>
            <person name="Hibbett D.S."/>
            <person name="Martin F."/>
        </authorList>
    </citation>
    <scope>NUCLEOTIDE SEQUENCE [LARGE SCALE GENOMIC DNA]</scope>
    <source>
        <strain evidence="3">MUT 4182</strain>
    </source>
</reference>
<dbReference type="EMBL" id="KN822944">
    <property type="protein sequence ID" value="KIO34079.1"/>
    <property type="molecule type" value="Genomic_DNA"/>
</dbReference>
<dbReference type="HOGENOM" id="CLU_2706620_0_0_1"/>
<feature type="region of interest" description="Disordered" evidence="1">
    <location>
        <begin position="1"/>
        <end position="73"/>
    </location>
</feature>
<evidence type="ECO:0000313" key="2">
    <source>
        <dbReference type="EMBL" id="KIO34079.1"/>
    </source>
</evidence>
<feature type="compositionally biased region" description="Gly residues" evidence="1">
    <location>
        <begin position="14"/>
        <end position="25"/>
    </location>
</feature>
<accession>A0A0C3QY29</accession>
<name>A0A0C3QY29_9AGAM</name>
<sequence length="73" mass="7194">MSEDEENGASAGVKAGGTATGGGNNGINQHHLEDEDFHGDGSQGGQPGSVSLGVATAVDENGQPPLHKARRGG</sequence>
<proteinExistence type="predicted"/>
<reference evidence="2 3" key="1">
    <citation type="submission" date="2014-04" db="EMBL/GenBank/DDBJ databases">
        <authorList>
            <consortium name="DOE Joint Genome Institute"/>
            <person name="Kuo A."/>
            <person name="Girlanda M."/>
            <person name="Perotto S."/>
            <person name="Kohler A."/>
            <person name="Nagy L.G."/>
            <person name="Floudas D."/>
            <person name="Copeland A."/>
            <person name="Barry K.W."/>
            <person name="Cichocki N."/>
            <person name="Veneault-Fourrey C."/>
            <person name="LaButti K."/>
            <person name="Lindquist E.A."/>
            <person name="Lipzen A."/>
            <person name="Lundell T."/>
            <person name="Morin E."/>
            <person name="Murat C."/>
            <person name="Sun H."/>
            <person name="Tunlid A."/>
            <person name="Henrissat B."/>
            <person name="Grigoriev I.V."/>
            <person name="Hibbett D.S."/>
            <person name="Martin F."/>
            <person name="Nordberg H.P."/>
            <person name="Cantor M.N."/>
            <person name="Hua S.X."/>
        </authorList>
    </citation>
    <scope>NUCLEOTIDE SEQUENCE [LARGE SCALE GENOMIC DNA]</scope>
    <source>
        <strain evidence="2 3">MUT 4182</strain>
    </source>
</reference>
<dbReference type="Proteomes" id="UP000054248">
    <property type="component" value="Unassembled WGS sequence"/>
</dbReference>
<evidence type="ECO:0000256" key="1">
    <source>
        <dbReference type="SAM" id="MobiDB-lite"/>
    </source>
</evidence>